<dbReference type="KEGG" id="aten:116290740"/>
<evidence type="ECO:0000256" key="5">
    <source>
        <dbReference type="ARBA" id="ARBA00022806"/>
    </source>
</evidence>
<comment type="catalytic activity">
    <reaction evidence="9">
        <text>Couples ATP hydrolysis with the unwinding of duplex DNA by translocating in the 3'-5' direction.</text>
        <dbReference type="EC" id="5.6.2.4"/>
    </reaction>
</comment>
<dbReference type="SUPFAM" id="SSF46785">
    <property type="entry name" value="Winged helix' DNA-binding domain"/>
    <property type="match status" value="1"/>
</dbReference>
<dbReference type="AlphaFoldDB" id="A0A6P8HM30"/>
<dbReference type="PANTHER" id="PTHR13710:SF120">
    <property type="entry name" value="BIFUNCTIONAL 3'-5' EXONUCLEASE_ATP-DEPENDENT HELICASE WRN"/>
    <property type="match status" value="1"/>
</dbReference>
<evidence type="ECO:0000256" key="8">
    <source>
        <dbReference type="ARBA" id="ARBA00023235"/>
    </source>
</evidence>
<dbReference type="GeneID" id="116290740"/>
<sequence>MSNSCQIRVLSLASSRLNEVLEFLHNQDKFNFDQNKCESLVNAIDSSVAELYQQIVKAEDDISVDSARPCVDDCAEEETPIDSPSCLGGQTIDDSDADTEDPDDDDLVTEIEKKENPPESSPGVVKEESDSDADTLDPRDDDILDQAIYQESVSLDAPLEKDDNTDDAYNNDMLDPMDDDLFDQAISQVDFDELCNKSINEYEETKSNGRDSSESDCQAIQPDLKYIKVLKRYFGHSKFRPMQWKIIDMVLNKHRDVCVVMATGYGKSLCYQYPPLFTGGTAVVISPLISLMEDQVQKLGLLKIPACYLGGGQTDTAGVKARILRGEYRVIYLTPEYVCTDTDFLARVQDNVGLTLVAVDEAHCVSQWGHDFRSSYRRLDCIRKKLLGVPIVALTATATQVVRKDICSSLHLKNPVMVCTGFDRPNLFFEVLNKSTNIVEDLRQLLVEVKNSQNNRIEYSFGGSTIVYCPTKKMTETVKTALLGLGVSCRIYHAGLPINKRQEAQSKFIRDEVQCIVATVAFGMGIDKPDVRRVIHYGAPKDIESYYQEIGRAGRDGENSTCHVFYKTGDFALSRHLINETTSETHRQHKLRMLNKLEQYLSTTECRRRKILAYFEDVDKNVGGKVNCCDNCKNSLLNPSRKSNKKDFAKEARLFLSAVKAVGSGKYGIGMIVYLLRGSTNQKVPQRFTRLKEYGSGSCHNEKWWKSFARQLMTENILEEKSNPGGYGSLTAVSAKGERWLSQSRRDSSVKLELTPSRDLESFERPSTPPVPRILPASSVNDWNYYSYSVSNPTPQLKVLSTPEQPEVKVIDEKELELQGALYTSLLKKRADLSHDLDCAPYMLATNKHLLDITKYRPDNKENLLRIDGISERQCERVGDQLIQCIKEFCSENNFSTNMFLDQTDTSMATAKPQEAQETRQEPMGTLLREISDTTHTSYDWFHEKNMSVKEISKARNLVEGTIVNHLTDAFRAGYPVDYKRLGVTEEVIKQVTQVIRSPPINSDISNLSAIKEKLPSQITYGHIKMVIAILEKQCSTSTHFNSFNRWASGDSQIRNQSSYSQGTKRKVPEWLSNPSSGKLGGKVKRKNPF</sequence>
<name>A0A6P8HM30_ACTTE</name>
<dbReference type="GO" id="GO:0000724">
    <property type="term" value="P:double-strand break repair via homologous recombination"/>
    <property type="evidence" value="ECO:0007669"/>
    <property type="project" value="TreeGrafter"/>
</dbReference>
<dbReference type="InterPro" id="IPR027417">
    <property type="entry name" value="P-loop_NTPase"/>
</dbReference>
<reference evidence="16" key="1">
    <citation type="submission" date="2025-08" db="UniProtKB">
        <authorList>
            <consortium name="RefSeq"/>
        </authorList>
    </citation>
    <scope>IDENTIFICATION</scope>
    <source>
        <tissue evidence="16">Tentacle</tissue>
    </source>
</reference>
<gene>
    <name evidence="16" type="primary">LOC116290740</name>
</gene>
<keyword evidence="6" id="KW-0067">ATP-binding</keyword>
<dbReference type="SMART" id="SM00490">
    <property type="entry name" value="HELICc"/>
    <property type="match status" value="1"/>
</dbReference>
<dbReference type="PROSITE" id="PS50967">
    <property type="entry name" value="HRDC"/>
    <property type="match status" value="1"/>
</dbReference>
<dbReference type="PROSITE" id="PS51194">
    <property type="entry name" value="HELICASE_CTER"/>
    <property type="match status" value="1"/>
</dbReference>
<keyword evidence="5 16" id="KW-0347">Helicase</keyword>
<keyword evidence="8" id="KW-0413">Isomerase</keyword>
<comment type="cofactor">
    <cofactor evidence="1">
        <name>Zn(2+)</name>
        <dbReference type="ChEBI" id="CHEBI:29105"/>
    </cofactor>
</comment>
<feature type="domain" description="Helicase C-terminal" evidence="14">
    <location>
        <begin position="441"/>
        <end position="598"/>
    </location>
</feature>
<keyword evidence="15" id="KW-1185">Reference proteome</keyword>
<dbReference type="GO" id="GO:0016787">
    <property type="term" value="F:hydrolase activity"/>
    <property type="evidence" value="ECO:0007669"/>
    <property type="project" value="UniProtKB-KW"/>
</dbReference>
<evidence type="ECO:0000256" key="4">
    <source>
        <dbReference type="ARBA" id="ARBA00022801"/>
    </source>
</evidence>
<feature type="domain" description="HRDC" evidence="12">
    <location>
        <begin position="816"/>
        <end position="896"/>
    </location>
</feature>
<evidence type="ECO:0000313" key="16">
    <source>
        <dbReference type="RefSeq" id="XP_031553702.1"/>
    </source>
</evidence>
<evidence type="ECO:0000259" key="13">
    <source>
        <dbReference type="PROSITE" id="PS51192"/>
    </source>
</evidence>
<dbReference type="Pfam" id="PF00271">
    <property type="entry name" value="Helicase_C"/>
    <property type="match status" value="1"/>
</dbReference>
<dbReference type="Pfam" id="PF09382">
    <property type="entry name" value="RQC"/>
    <property type="match status" value="1"/>
</dbReference>
<dbReference type="RefSeq" id="XP_031553702.1">
    <property type="nucleotide sequence ID" value="XM_031697842.1"/>
</dbReference>
<dbReference type="GO" id="GO:0000723">
    <property type="term" value="P:telomere maintenance"/>
    <property type="evidence" value="ECO:0007669"/>
    <property type="project" value="TreeGrafter"/>
</dbReference>
<evidence type="ECO:0000259" key="14">
    <source>
        <dbReference type="PROSITE" id="PS51194"/>
    </source>
</evidence>
<evidence type="ECO:0000256" key="1">
    <source>
        <dbReference type="ARBA" id="ARBA00001947"/>
    </source>
</evidence>
<dbReference type="FunFam" id="3.40.50.300:FF:000941">
    <property type="entry name" value="Werner syndrome RecQ like helicase"/>
    <property type="match status" value="1"/>
</dbReference>
<evidence type="ECO:0000256" key="3">
    <source>
        <dbReference type="ARBA" id="ARBA00022741"/>
    </source>
</evidence>
<dbReference type="InterPro" id="IPR014001">
    <property type="entry name" value="Helicase_ATP-bd"/>
</dbReference>
<dbReference type="GO" id="GO:0003677">
    <property type="term" value="F:DNA binding"/>
    <property type="evidence" value="ECO:0007669"/>
    <property type="project" value="UniProtKB-KW"/>
</dbReference>
<dbReference type="Gene3D" id="3.40.50.300">
    <property type="entry name" value="P-loop containing nucleotide triphosphate hydrolases"/>
    <property type="match status" value="2"/>
</dbReference>
<dbReference type="InterPro" id="IPR029491">
    <property type="entry name" value="Helicase_HTH"/>
</dbReference>
<organism evidence="15 16">
    <name type="scientific">Actinia tenebrosa</name>
    <name type="common">Australian red waratah sea anemone</name>
    <dbReference type="NCBI Taxonomy" id="6105"/>
    <lineage>
        <taxon>Eukaryota</taxon>
        <taxon>Metazoa</taxon>
        <taxon>Cnidaria</taxon>
        <taxon>Anthozoa</taxon>
        <taxon>Hexacorallia</taxon>
        <taxon>Actiniaria</taxon>
        <taxon>Actiniidae</taxon>
        <taxon>Actinia</taxon>
    </lineage>
</organism>
<dbReference type="Proteomes" id="UP000515163">
    <property type="component" value="Unplaced"/>
</dbReference>
<feature type="compositionally biased region" description="Acidic residues" evidence="11">
    <location>
        <begin position="129"/>
        <end position="139"/>
    </location>
</feature>
<dbReference type="OrthoDB" id="10261556at2759"/>
<dbReference type="InterPro" id="IPR010997">
    <property type="entry name" value="HRDC-like_sf"/>
</dbReference>
<dbReference type="GO" id="GO:0006260">
    <property type="term" value="P:DNA replication"/>
    <property type="evidence" value="ECO:0007669"/>
    <property type="project" value="InterPro"/>
</dbReference>
<dbReference type="SUPFAM" id="SSF52540">
    <property type="entry name" value="P-loop containing nucleoside triphosphate hydrolases"/>
    <property type="match status" value="1"/>
</dbReference>
<dbReference type="InterPro" id="IPR004589">
    <property type="entry name" value="DNA_helicase_ATP-dep_RecQ"/>
</dbReference>
<dbReference type="Pfam" id="PF00570">
    <property type="entry name" value="HRDC"/>
    <property type="match status" value="1"/>
</dbReference>
<dbReference type="GO" id="GO:0005694">
    <property type="term" value="C:chromosome"/>
    <property type="evidence" value="ECO:0007669"/>
    <property type="project" value="TreeGrafter"/>
</dbReference>
<dbReference type="NCBIfam" id="TIGR00614">
    <property type="entry name" value="recQ_fam"/>
    <property type="match status" value="1"/>
</dbReference>
<evidence type="ECO:0000256" key="11">
    <source>
        <dbReference type="SAM" id="MobiDB-lite"/>
    </source>
</evidence>
<evidence type="ECO:0000256" key="7">
    <source>
        <dbReference type="ARBA" id="ARBA00023125"/>
    </source>
</evidence>
<evidence type="ECO:0000256" key="6">
    <source>
        <dbReference type="ARBA" id="ARBA00022840"/>
    </source>
</evidence>
<evidence type="ECO:0000256" key="2">
    <source>
        <dbReference type="ARBA" id="ARBA00005446"/>
    </source>
</evidence>
<comment type="similarity">
    <text evidence="2">Belongs to the helicase family. RecQ subfamily.</text>
</comment>
<dbReference type="InParanoid" id="A0A6P8HM30"/>
<dbReference type="PROSITE" id="PS51192">
    <property type="entry name" value="HELICASE_ATP_BIND_1"/>
    <property type="match status" value="1"/>
</dbReference>
<keyword evidence="3" id="KW-0547">Nucleotide-binding</keyword>
<feature type="region of interest" description="Disordered" evidence="11">
    <location>
        <begin position="1054"/>
        <end position="1090"/>
    </location>
</feature>
<dbReference type="Gene3D" id="1.10.150.80">
    <property type="entry name" value="HRDC domain"/>
    <property type="match status" value="1"/>
</dbReference>
<feature type="region of interest" description="Disordered" evidence="11">
    <location>
        <begin position="73"/>
        <end position="139"/>
    </location>
</feature>
<dbReference type="InterPro" id="IPR036390">
    <property type="entry name" value="WH_DNA-bd_sf"/>
</dbReference>
<dbReference type="SUPFAM" id="SSF47819">
    <property type="entry name" value="HRDC-like"/>
    <property type="match status" value="1"/>
</dbReference>
<dbReference type="InterPro" id="IPR002121">
    <property type="entry name" value="HRDC_dom"/>
</dbReference>
<dbReference type="GO" id="GO:0043138">
    <property type="term" value="F:3'-5' DNA helicase activity"/>
    <property type="evidence" value="ECO:0007669"/>
    <property type="project" value="UniProtKB-EC"/>
</dbReference>
<dbReference type="EC" id="5.6.2.4" evidence="10"/>
<dbReference type="SMART" id="SM00341">
    <property type="entry name" value="HRDC"/>
    <property type="match status" value="1"/>
</dbReference>
<dbReference type="GO" id="GO:0009378">
    <property type="term" value="F:four-way junction helicase activity"/>
    <property type="evidence" value="ECO:0007669"/>
    <property type="project" value="TreeGrafter"/>
</dbReference>
<evidence type="ECO:0000313" key="15">
    <source>
        <dbReference type="Proteomes" id="UP000515163"/>
    </source>
</evidence>
<feature type="compositionally biased region" description="Acidic residues" evidence="11">
    <location>
        <begin position="93"/>
        <end position="109"/>
    </location>
</feature>
<dbReference type="SMART" id="SM00487">
    <property type="entry name" value="DEXDc"/>
    <property type="match status" value="1"/>
</dbReference>
<evidence type="ECO:0000256" key="9">
    <source>
        <dbReference type="ARBA" id="ARBA00034617"/>
    </source>
</evidence>
<evidence type="ECO:0000256" key="10">
    <source>
        <dbReference type="ARBA" id="ARBA00034808"/>
    </source>
</evidence>
<dbReference type="InterPro" id="IPR044876">
    <property type="entry name" value="HRDC_dom_sf"/>
</dbReference>
<proteinExistence type="inferred from homology"/>
<dbReference type="PANTHER" id="PTHR13710">
    <property type="entry name" value="DNA HELICASE RECQ FAMILY MEMBER"/>
    <property type="match status" value="1"/>
</dbReference>
<dbReference type="CDD" id="cd18794">
    <property type="entry name" value="SF2_C_RecQ"/>
    <property type="match status" value="1"/>
</dbReference>
<dbReference type="GO" id="GO:0005737">
    <property type="term" value="C:cytoplasm"/>
    <property type="evidence" value="ECO:0007669"/>
    <property type="project" value="TreeGrafter"/>
</dbReference>
<dbReference type="Gene3D" id="1.10.10.10">
    <property type="entry name" value="Winged helix-like DNA-binding domain superfamily/Winged helix DNA-binding domain"/>
    <property type="match status" value="1"/>
</dbReference>
<dbReference type="InterPro" id="IPR011545">
    <property type="entry name" value="DEAD/DEAH_box_helicase_dom"/>
</dbReference>
<feature type="domain" description="Helicase ATP-binding" evidence="13">
    <location>
        <begin position="248"/>
        <end position="416"/>
    </location>
</feature>
<keyword evidence="7" id="KW-0238">DNA-binding</keyword>
<dbReference type="InterPro" id="IPR032284">
    <property type="entry name" value="RecQ_Zn-bd"/>
</dbReference>
<feature type="compositionally biased region" description="Polar residues" evidence="11">
    <location>
        <begin position="1054"/>
        <end position="1063"/>
    </location>
</feature>
<dbReference type="InterPro" id="IPR018982">
    <property type="entry name" value="RQC_domain"/>
</dbReference>
<dbReference type="GO" id="GO:0005524">
    <property type="term" value="F:ATP binding"/>
    <property type="evidence" value="ECO:0007669"/>
    <property type="project" value="UniProtKB-KW"/>
</dbReference>
<dbReference type="GO" id="GO:0005654">
    <property type="term" value="C:nucleoplasm"/>
    <property type="evidence" value="ECO:0007669"/>
    <property type="project" value="TreeGrafter"/>
</dbReference>
<dbReference type="CDD" id="cd17920">
    <property type="entry name" value="DEXHc_RecQ"/>
    <property type="match status" value="1"/>
</dbReference>
<dbReference type="FunFam" id="1.10.150.80:FF:000005">
    <property type="entry name" value="Werner syndrome ATP-dependent helicase homolog"/>
    <property type="match status" value="1"/>
</dbReference>
<dbReference type="InterPro" id="IPR036388">
    <property type="entry name" value="WH-like_DNA-bd_sf"/>
</dbReference>
<evidence type="ECO:0000259" key="12">
    <source>
        <dbReference type="PROSITE" id="PS50967"/>
    </source>
</evidence>
<dbReference type="SMART" id="SM00956">
    <property type="entry name" value="RQC"/>
    <property type="match status" value="1"/>
</dbReference>
<accession>A0A6P8HM30</accession>
<dbReference type="Pfam" id="PF00270">
    <property type="entry name" value="DEAD"/>
    <property type="match status" value="1"/>
</dbReference>
<dbReference type="Pfam" id="PF14493">
    <property type="entry name" value="HTH_40"/>
    <property type="match status" value="1"/>
</dbReference>
<keyword evidence="4" id="KW-0378">Hydrolase</keyword>
<dbReference type="FunCoup" id="A0A6P8HM30">
    <property type="interactions" value="1605"/>
</dbReference>
<dbReference type="Pfam" id="PF16124">
    <property type="entry name" value="RecQ_Zn_bind"/>
    <property type="match status" value="1"/>
</dbReference>
<dbReference type="InterPro" id="IPR001650">
    <property type="entry name" value="Helicase_C-like"/>
</dbReference>
<protein>
    <recommendedName>
        <fullName evidence="10">DNA 3'-5' helicase</fullName>
        <ecNumber evidence="10">5.6.2.4</ecNumber>
    </recommendedName>
</protein>